<name>A0AAV9ES94_ACOCL</name>
<evidence type="ECO:0000256" key="8">
    <source>
        <dbReference type="ARBA" id="ARBA00022692"/>
    </source>
</evidence>
<proteinExistence type="inferred from homology"/>
<keyword evidence="8 13" id="KW-0812">Transmembrane</keyword>
<gene>
    <name evidence="14" type="primary">SWEET13</name>
    <name evidence="14" type="ORF">QJS10_CPA05g00514</name>
</gene>
<dbReference type="GO" id="GO:0000139">
    <property type="term" value="C:Golgi membrane"/>
    <property type="evidence" value="ECO:0007669"/>
    <property type="project" value="UniProtKB-SubCell"/>
</dbReference>
<organism evidence="14 15">
    <name type="scientific">Acorus calamus</name>
    <name type="common">Sweet flag</name>
    <dbReference type="NCBI Taxonomy" id="4465"/>
    <lineage>
        <taxon>Eukaryota</taxon>
        <taxon>Viridiplantae</taxon>
        <taxon>Streptophyta</taxon>
        <taxon>Embryophyta</taxon>
        <taxon>Tracheophyta</taxon>
        <taxon>Spermatophyta</taxon>
        <taxon>Magnoliopsida</taxon>
        <taxon>Liliopsida</taxon>
        <taxon>Acoraceae</taxon>
        <taxon>Acorus</taxon>
    </lineage>
</organism>
<comment type="caution">
    <text evidence="14">The sequence shown here is derived from an EMBL/GenBank/DDBJ whole genome shotgun (WGS) entry which is preliminary data.</text>
</comment>
<protein>
    <recommendedName>
        <fullName evidence="4">Sugar transporter SWEET1</fullName>
    </recommendedName>
</protein>
<evidence type="ECO:0000256" key="11">
    <source>
        <dbReference type="ARBA" id="ARBA00023034"/>
    </source>
</evidence>
<feature type="transmembrane region" description="Helical" evidence="13">
    <location>
        <begin position="68"/>
        <end position="86"/>
    </location>
</feature>
<evidence type="ECO:0000256" key="2">
    <source>
        <dbReference type="ARBA" id="ARBA00004653"/>
    </source>
</evidence>
<dbReference type="PANTHER" id="PTHR10791:SF22">
    <property type="entry name" value="BIDIRECTIONAL SUGAR TRANSPORTER SWEET11"/>
    <property type="match status" value="1"/>
</dbReference>
<comment type="subcellular location">
    <subcellularLocation>
        <location evidence="1">Cell membrane</location>
        <topology evidence="1">Multi-pass membrane protein</topology>
    </subcellularLocation>
    <subcellularLocation>
        <location evidence="2">Golgi apparatus membrane</location>
        <topology evidence="2">Multi-pass membrane protein</topology>
    </subcellularLocation>
</comment>
<dbReference type="PANTHER" id="PTHR10791">
    <property type="entry name" value="RAG1-ACTIVATING PROTEIN 1"/>
    <property type="match status" value="1"/>
</dbReference>
<evidence type="ECO:0000256" key="13">
    <source>
        <dbReference type="SAM" id="Phobius"/>
    </source>
</evidence>
<evidence type="ECO:0000256" key="7">
    <source>
        <dbReference type="ARBA" id="ARBA00022597"/>
    </source>
</evidence>
<keyword evidence="6" id="KW-1003">Cell membrane</keyword>
<reference evidence="14" key="1">
    <citation type="journal article" date="2023" name="Nat. Commun.">
        <title>Diploid and tetraploid genomes of Acorus and the evolution of monocots.</title>
        <authorList>
            <person name="Ma L."/>
            <person name="Liu K.W."/>
            <person name="Li Z."/>
            <person name="Hsiao Y.Y."/>
            <person name="Qi Y."/>
            <person name="Fu T."/>
            <person name="Tang G.D."/>
            <person name="Zhang D."/>
            <person name="Sun W.H."/>
            <person name="Liu D.K."/>
            <person name="Li Y."/>
            <person name="Chen G.Z."/>
            <person name="Liu X.D."/>
            <person name="Liao X.Y."/>
            <person name="Jiang Y.T."/>
            <person name="Yu X."/>
            <person name="Hao Y."/>
            <person name="Huang J."/>
            <person name="Zhao X.W."/>
            <person name="Ke S."/>
            <person name="Chen Y.Y."/>
            <person name="Wu W.L."/>
            <person name="Hsu J.L."/>
            <person name="Lin Y.F."/>
            <person name="Huang M.D."/>
            <person name="Li C.Y."/>
            <person name="Huang L."/>
            <person name="Wang Z.W."/>
            <person name="Zhao X."/>
            <person name="Zhong W.Y."/>
            <person name="Peng D.H."/>
            <person name="Ahmad S."/>
            <person name="Lan S."/>
            <person name="Zhang J.S."/>
            <person name="Tsai W.C."/>
            <person name="Van de Peer Y."/>
            <person name="Liu Z.J."/>
        </authorList>
    </citation>
    <scope>NUCLEOTIDE SEQUENCE</scope>
    <source>
        <strain evidence="14">CP</strain>
    </source>
</reference>
<dbReference type="InterPro" id="IPR004316">
    <property type="entry name" value="SWEET_rpt"/>
</dbReference>
<evidence type="ECO:0000256" key="10">
    <source>
        <dbReference type="ARBA" id="ARBA00022989"/>
    </source>
</evidence>
<accession>A0AAV9ES94</accession>
<dbReference type="Proteomes" id="UP001180020">
    <property type="component" value="Unassembled WGS sequence"/>
</dbReference>
<sequence length="204" mass="23162">MGMGNENWENKHGPTFYRIWKKKSTEGFQSIPYIVALFSAMLWIYYAFVSGHMLLISINGSAYTVKMLLFLNVVVFGAILFLTYFLSHGAKRLAILGWICSTFARQVTRTKSVEFMPLPLSICLTLNAVAWFAYGFSLKDYYVALPNILGFIFGAAQIVLYFVYKNAKKVSGGEAKVMNEHCQMEFIDMKSKNDEPNNSNECNC</sequence>
<evidence type="ECO:0000256" key="6">
    <source>
        <dbReference type="ARBA" id="ARBA00022475"/>
    </source>
</evidence>
<keyword evidence="7 14" id="KW-0762">Sugar transport</keyword>
<dbReference type="GO" id="GO:0051119">
    <property type="term" value="F:sugar transmembrane transporter activity"/>
    <property type="evidence" value="ECO:0007669"/>
    <property type="project" value="InterPro"/>
</dbReference>
<feature type="transmembrane region" description="Helical" evidence="13">
    <location>
        <begin position="142"/>
        <end position="164"/>
    </location>
</feature>
<dbReference type="Gene3D" id="1.20.1280.290">
    <property type="match status" value="2"/>
</dbReference>
<comment type="similarity">
    <text evidence="3">Belongs to the SWEET sugar transporter family.</text>
</comment>
<evidence type="ECO:0000256" key="9">
    <source>
        <dbReference type="ARBA" id="ARBA00022737"/>
    </source>
</evidence>
<evidence type="ECO:0000256" key="5">
    <source>
        <dbReference type="ARBA" id="ARBA00022448"/>
    </source>
</evidence>
<evidence type="ECO:0000256" key="1">
    <source>
        <dbReference type="ARBA" id="ARBA00004651"/>
    </source>
</evidence>
<evidence type="ECO:0000256" key="12">
    <source>
        <dbReference type="ARBA" id="ARBA00023136"/>
    </source>
</evidence>
<dbReference type="GO" id="GO:0005886">
    <property type="term" value="C:plasma membrane"/>
    <property type="evidence" value="ECO:0007669"/>
    <property type="project" value="UniProtKB-SubCell"/>
</dbReference>
<evidence type="ECO:0000256" key="3">
    <source>
        <dbReference type="ARBA" id="ARBA00007809"/>
    </source>
</evidence>
<feature type="transmembrane region" description="Helical" evidence="13">
    <location>
        <begin position="30"/>
        <end position="48"/>
    </location>
</feature>
<evidence type="ECO:0000313" key="15">
    <source>
        <dbReference type="Proteomes" id="UP001180020"/>
    </source>
</evidence>
<dbReference type="InterPro" id="IPR047664">
    <property type="entry name" value="SWEET"/>
</dbReference>
<evidence type="ECO:0000313" key="14">
    <source>
        <dbReference type="EMBL" id="KAK1315678.1"/>
    </source>
</evidence>
<keyword evidence="9" id="KW-0677">Repeat</keyword>
<dbReference type="FunFam" id="1.20.1280.290:FF:000004">
    <property type="entry name" value="Sugar transporter SWEET"/>
    <property type="match status" value="1"/>
</dbReference>
<feature type="transmembrane region" description="Helical" evidence="13">
    <location>
        <begin position="115"/>
        <end position="136"/>
    </location>
</feature>
<keyword evidence="11" id="KW-0333">Golgi apparatus</keyword>
<keyword evidence="5" id="KW-0813">Transport</keyword>
<keyword evidence="15" id="KW-1185">Reference proteome</keyword>
<dbReference type="AlphaFoldDB" id="A0AAV9ES94"/>
<dbReference type="EMBL" id="JAUJYO010000005">
    <property type="protein sequence ID" value="KAK1315678.1"/>
    <property type="molecule type" value="Genomic_DNA"/>
</dbReference>
<dbReference type="Pfam" id="PF03083">
    <property type="entry name" value="MtN3_slv"/>
    <property type="match status" value="2"/>
</dbReference>
<evidence type="ECO:0000256" key="4">
    <source>
        <dbReference type="ARBA" id="ARBA00021741"/>
    </source>
</evidence>
<keyword evidence="10 13" id="KW-1133">Transmembrane helix</keyword>
<keyword evidence="12 13" id="KW-0472">Membrane</keyword>
<reference evidence="14" key="2">
    <citation type="submission" date="2023-06" db="EMBL/GenBank/DDBJ databases">
        <authorList>
            <person name="Ma L."/>
            <person name="Liu K.-W."/>
            <person name="Li Z."/>
            <person name="Hsiao Y.-Y."/>
            <person name="Qi Y."/>
            <person name="Fu T."/>
            <person name="Tang G."/>
            <person name="Zhang D."/>
            <person name="Sun W.-H."/>
            <person name="Liu D.-K."/>
            <person name="Li Y."/>
            <person name="Chen G.-Z."/>
            <person name="Liu X.-D."/>
            <person name="Liao X.-Y."/>
            <person name="Jiang Y.-T."/>
            <person name="Yu X."/>
            <person name="Hao Y."/>
            <person name="Huang J."/>
            <person name="Zhao X.-W."/>
            <person name="Ke S."/>
            <person name="Chen Y.-Y."/>
            <person name="Wu W.-L."/>
            <person name="Hsu J.-L."/>
            <person name="Lin Y.-F."/>
            <person name="Huang M.-D."/>
            <person name="Li C.-Y."/>
            <person name="Huang L."/>
            <person name="Wang Z.-W."/>
            <person name="Zhao X."/>
            <person name="Zhong W.-Y."/>
            <person name="Peng D.-H."/>
            <person name="Ahmad S."/>
            <person name="Lan S."/>
            <person name="Zhang J.-S."/>
            <person name="Tsai W.-C."/>
            <person name="Van De Peer Y."/>
            <person name="Liu Z.-J."/>
        </authorList>
    </citation>
    <scope>NUCLEOTIDE SEQUENCE</scope>
    <source>
        <strain evidence="14">CP</strain>
        <tissue evidence="14">Leaves</tissue>
    </source>
</reference>